<feature type="domain" description="PPM-type phosphatase" evidence="1">
    <location>
        <begin position="33"/>
        <end position="391"/>
    </location>
</feature>
<proteinExistence type="predicted"/>
<dbReference type="AlphaFoldDB" id="A0A8H6VUF8"/>
<dbReference type="CDD" id="cd00143">
    <property type="entry name" value="PP2Cc"/>
    <property type="match status" value="1"/>
</dbReference>
<reference evidence="2" key="1">
    <citation type="submission" date="2020-05" db="EMBL/GenBank/DDBJ databases">
        <title>Mycena genomes resolve the evolution of fungal bioluminescence.</title>
        <authorList>
            <person name="Tsai I.J."/>
        </authorList>
    </citation>
    <scope>NUCLEOTIDE SEQUENCE</scope>
    <source>
        <strain evidence="2">110903Hualien_Pintung</strain>
    </source>
</reference>
<comment type="caution">
    <text evidence="2">The sequence shown here is derived from an EMBL/GenBank/DDBJ whole genome shotgun (WGS) entry which is preliminary data.</text>
</comment>
<dbReference type="Pfam" id="PF13672">
    <property type="entry name" value="PP2C_2"/>
    <property type="match status" value="1"/>
</dbReference>
<dbReference type="PANTHER" id="PTHR13832">
    <property type="entry name" value="PROTEIN PHOSPHATASE 2C"/>
    <property type="match status" value="1"/>
</dbReference>
<dbReference type="PANTHER" id="PTHR13832:SF827">
    <property type="entry name" value="PROTEIN PHOSPHATASE 1L"/>
    <property type="match status" value="1"/>
</dbReference>
<dbReference type="PROSITE" id="PS51746">
    <property type="entry name" value="PPM_2"/>
    <property type="match status" value="1"/>
</dbReference>
<evidence type="ECO:0000313" key="3">
    <source>
        <dbReference type="Proteomes" id="UP000613580"/>
    </source>
</evidence>
<dbReference type="OrthoDB" id="19329at2759"/>
<dbReference type="EMBL" id="JACAZE010000019">
    <property type="protein sequence ID" value="KAF7294359.1"/>
    <property type="molecule type" value="Genomic_DNA"/>
</dbReference>
<dbReference type="GO" id="GO:0004722">
    <property type="term" value="F:protein serine/threonine phosphatase activity"/>
    <property type="evidence" value="ECO:0007669"/>
    <property type="project" value="InterPro"/>
</dbReference>
<organism evidence="2 3">
    <name type="scientific">Mycena chlorophos</name>
    <name type="common">Agaric fungus</name>
    <name type="synonym">Agaricus chlorophos</name>
    <dbReference type="NCBI Taxonomy" id="658473"/>
    <lineage>
        <taxon>Eukaryota</taxon>
        <taxon>Fungi</taxon>
        <taxon>Dikarya</taxon>
        <taxon>Basidiomycota</taxon>
        <taxon>Agaricomycotina</taxon>
        <taxon>Agaricomycetes</taxon>
        <taxon>Agaricomycetidae</taxon>
        <taxon>Agaricales</taxon>
        <taxon>Marasmiineae</taxon>
        <taxon>Mycenaceae</taxon>
        <taxon>Mycena</taxon>
    </lineage>
</organism>
<evidence type="ECO:0000259" key="1">
    <source>
        <dbReference type="PROSITE" id="PS51746"/>
    </source>
</evidence>
<dbReference type="SUPFAM" id="SSF81606">
    <property type="entry name" value="PP2C-like"/>
    <property type="match status" value="1"/>
</dbReference>
<dbReference type="InterPro" id="IPR015655">
    <property type="entry name" value="PP2C"/>
</dbReference>
<dbReference type="InterPro" id="IPR036457">
    <property type="entry name" value="PPM-type-like_dom_sf"/>
</dbReference>
<accession>A0A8H6VUF8</accession>
<evidence type="ECO:0000313" key="2">
    <source>
        <dbReference type="EMBL" id="KAF7294359.1"/>
    </source>
</evidence>
<dbReference type="Gene3D" id="3.60.40.10">
    <property type="entry name" value="PPM-type phosphatase domain"/>
    <property type="match status" value="1"/>
</dbReference>
<keyword evidence="3" id="KW-1185">Reference proteome</keyword>
<protein>
    <submittedName>
        <fullName evidence="2">PPM-type phosphatase domain-containing protein</fullName>
    </submittedName>
</protein>
<name>A0A8H6VUF8_MYCCL</name>
<dbReference type="Proteomes" id="UP000613580">
    <property type="component" value="Unassembled WGS sequence"/>
</dbReference>
<gene>
    <name evidence="2" type="ORF">HMN09_01165200</name>
</gene>
<dbReference type="InterPro" id="IPR001932">
    <property type="entry name" value="PPM-type_phosphatase-like_dom"/>
</dbReference>
<dbReference type="SMART" id="SM00332">
    <property type="entry name" value="PP2Cc"/>
    <property type="match status" value="1"/>
</dbReference>
<sequence>MASSAAQLRAEIADLSLTIDLQQPQMSAENLNLNQIHRGIHTDFLPTKDEDRTVILPFQHGVLVAIFDGHHSSELSDYASQILPRRVADAFDPNLSAKDLEQSIATIFEDFDRALLERFIEYFGKDVDWEDPKWEDLHEVLGIIGYDNSEESFRVCRRAVVGTTVLMGIIDKARSFVWIVSLGDSCAVIGRMHGDKLVPHKIYENHNCDNEEEIERIAREHPGETGLITDHGGPCLVSALRVTRALGDHQLKAELPLASGAMMWAYPSPIIPVMFDDWKKNGNLSPPYLSSTPTVRRFDLLPGDKIVFASDGLADSMYGRVDAEHRWDVILTLLSGRDHDKLGHKILKPQQEMNKAELLIRNVLFGVDEARMVEELLDWDRDDISVVVVDVDLL</sequence>